<proteinExistence type="predicted"/>
<evidence type="ECO:0000256" key="2">
    <source>
        <dbReference type="PROSITE-ProRule" id="PRU00335"/>
    </source>
</evidence>
<evidence type="ECO:0000313" key="4">
    <source>
        <dbReference type="EMBL" id="AIT61653.1"/>
    </source>
</evidence>
<feature type="domain" description="HTH tetR-type" evidence="3">
    <location>
        <begin position="19"/>
        <end position="79"/>
    </location>
</feature>
<dbReference type="Proteomes" id="UP000029914">
    <property type="component" value="Chromosome"/>
</dbReference>
<name>A0A097IHQ1_9CORY</name>
<dbReference type="InterPro" id="IPR001647">
    <property type="entry name" value="HTH_TetR"/>
</dbReference>
<dbReference type="PRINTS" id="PR00455">
    <property type="entry name" value="HTHTETR"/>
</dbReference>
<sequence length="258" mass="28361">MERPGSAQSPHNSVDTPTSVSPATVIDVAISEFARCGFADARLDAIARDSGMSKRMIHYHFGDKRGLYVQSVLRAIQLMHPPEEELQLDSGVPVEGVRKLLDVLYRQFTGNPDAIKLLVLENVINETTPEEFVSLRDGSTMTFHLDRLLLLGQDSGAFRPGISSFDVYTLMTSIIFNREIGHSLTRKLFGVDLHDEQNTEGLHHLLVDTVLAFLTSNIPSSGQPSYLTRQAASEDSAEPADALYSEGSSLRGGLFLDE</sequence>
<dbReference type="EMBL" id="CP006764">
    <property type="protein sequence ID" value="AIT61653.1"/>
    <property type="molecule type" value="Genomic_DNA"/>
</dbReference>
<dbReference type="InterPro" id="IPR009057">
    <property type="entry name" value="Homeodomain-like_sf"/>
</dbReference>
<protein>
    <submittedName>
        <fullName evidence="4">TetR family transcriptional regulator</fullName>
    </submittedName>
</protein>
<keyword evidence="1 2" id="KW-0238">DNA-binding</keyword>
<dbReference type="HOGENOM" id="CLU_069356_1_2_11"/>
<dbReference type="KEGG" id="cdo:CDOO_10525"/>
<dbReference type="InterPro" id="IPR050109">
    <property type="entry name" value="HTH-type_TetR-like_transc_reg"/>
</dbReference>
<feature type="DNA-binding region" description="H-T-H motif" evidence="2">
    <location>
        <begin position="42"/>
        <end position="61"/>
    </location>
</feature>
<keyword evidence="5" id="KW-1185">Reference proteome</keyword>
<dbReference type="Pfam" id="PF17938">
    <property type="entry name" value="TetR_C_29"/>
    <property type="match status" value="1"/>
</dbReference>
<evidence type="ECO:0000259" key="3">
    <source>
        <dbReference type="PROSITE" id="PS50977"/>
    </source>
</evidence>
<dbReference type="STRING" id="558173.CDOO_10525"/>
<dbReference type="AlphaFoldDB" id="A0A097IHQ1"/>
<dbReference type="InterPro" id="IPR041474">
    <property type="entry name" value="NicS_C"/>
</dbReference>
<gene>
    <name evidence="4" type="ORF">CDOO_10525</name>
</gene>
<dbReference type="GO" id="GO:0006355">
    <property type="term" value="P:regulation of DNA-templated transcription"/>
    <property type="evidence" value="ECO:0007669"/>
    <property type="project" value="UniProtKB-ARBA"/>
</dbReference>
<dbReference type="Pfam" id="PF00440">
    <property type="entry name" value="TetR_N"/>
    <property type="match status" value="1"/>
</dbReference>
<organism evidence="4 5">
    <name type="scientific">Corynebacterium doosanense CAU 212 = DSM 45436</name>
    <dbReference type="NCBI Taxonomy" id="558173"/>
    <lineage>
        <taxon>Bacteria</taxon>
        <taxon>Bacillati</taxon>
        <taxon>Actinomycetota</taxon>
        <taxon>Actinomycetes</taxon>
        <taxon>Mycobacteriales</taxon>
        <taxon>Corynebacteriaceae</taxon>
        <taxon>Corynebacterium</taxon>
    </lineage>
</organism>
<dbReference type="GO" id="GO:0003677">
    <property type="term" value="F:DNA binding"/>
    <property type="evidence" value="ECO:0007669"/>
    <property type="project" value="UniProtKB-UniRule"/>
</dbReference>
<evidence type="ECO:0000313" key="5">
    <source>
        <dbReference type="Proteomes" id="UP000029914"/>
    </source>
</evidence>
<dbReference type="InterPro" id="IPR036271">
    <property type="entry name" value="Tet_transcr_reg_TetR-rel_C_sf"/>
</dbReference>
<reference evidence="4 5" key="1">
    <citation type="submission" date="2013-09" db="EMBL/GenBank/DDBJ databases">
        <title>Complete genome sequence of Corynebacterium doosanense CAU 212(T) (=DSM 45436(T)), isolated from activated sludge.</title>
        <authorList>
            <person name="Schaffert L."/>
            <person name="Albersmeier A."/>
            <person name="Kalinowski J."/>
            <person name="Ruckert C."/>
        </authorList>
    </citation>
    <scope>NUCLEOTIDE SEQUENCE [LARGE SCALE GENOMIC DNA]</scope>
    <source>
        <strain evidence="4 5">CAU 212</strain>
    </source>
</reference>
<dbReference type="PROSITE" id="PS50977">
    <property type="entry name" value="HTH_TETR_2"/>
    <property type="match status" value="1"/>
</dbReference>
<dbReference type="OrthoDB" id="4726108at2"/>
<dbReference type="Gene3D" id="1.10.357.10">
    <property type="entry name" value="Tetracycline Repressor, domain 2"/>
    <property type="match status" value="1"/>
</dbReference>
<dbReference type="SUPFAM" id="SSF48498">
    <property type="entry name" value="Tetracyclin repressor-like, C-terminal domain"/>
    <property type="match status" value="1"/>
</dbReference>
<dbReference type="PANTHER" id="PTHR30328:SF54">
    <property type="entry name" value="HTH-TYPE TRANSCRIPTIONAL REPRESSOR SCO4008"/>
    <property type="match status" value="1"/>
</dbReference>
<dbReference type="SUPFAM" id="SSF46689">
    <property type="entry name" value="Homeodomain-like"/>
    <property type="match status" value="1"/>
</dbReference>
<accession>A0A097IHQ1</accession>
<dbReference type="PANTHER" id="PTHR30328">
    <property type="entry name" value="TRANSCRIPTIONAL REPRESSOR"/>
    <property type="match status" value="1"/>
</dbReference>
<dbReference type="eggNOG" id="COG1309">
    <property type="taxonomic scope" value="Bacteria"/>
</dbReference>
<evidence type="ECO:0000256" key="1">
    <source>
        <dbReference type="ARBA" id="ARBA00023125"/>
    </source>
</evidence>